<feature type="transmembrane region" description="Helical" evidence="1">
    <location>
        <begin position="505"/>
        <end position="528"/>
    </location>
</feature>
<dbReference type="RefSeq" id="WP_136648337.1">
    <property type="nucleotide sequence ID" value="NZ_JAIMDZ010000053.1"/>
</dbReference>
<feature type="transmembrane region" description="Helical" evidence="1">
    <location>
        <begin position="150"/>
        <end position="177"/>
    </location>
</feature>
<feature type="transmembrane region" description="Helical" evidence="1">
    <location>
        <begin position="355"/>
        <end position="379"/>
    </location>
</feature>
<keyword evidence="1" id="KW-0812">Transmembrane</keyword>
<feature type="transmembrane region" description="Helical" evidence="1">
    <location>
        <begin position="117"/>
        <end position="143"/>
    </location>
</feature>
<feature type="transmembrane region" description="Helical" evidence="1">
    <location>
        <begin position="430"/>
        <end position="452"/>
    </location>
</feature>
<evidence type="ECO:0000313" key="3">
    <source>
        <dbReference type="Proteomes" id="UP000309259"/>
    </source>
</evidence>
<sequence>MSKSIIWELVKINILYSNPQLLASVKKKQSKRKDASFSAYKSVLLQQVFMVLSFGLLYSVFFMGVDYSQSIGFFSLQLALFTIIAIVYGFTGFFSVFYDSKDTKLYLALPLKPQEVFLAKILSAQGMVLPFLMPCLSLLLITYWQIGGPLLALASIPSFLILWILVNLVNLIIMHFVGEVLTKSPRKTLISTILMTGSSLLAFAALMFLQSQQTVSLESGGFVDFPIIPIFAGFHYLVSHTISLETLLHFGFPLILMFGLITFAFKTVIPNYFNQVLAIENASTKRTNNAKSGKIPSNLNQALVKHHLSTLKDSNLMVQTMIQPIIMGVALFPSFSRFTENGGLSSVGWDFFGIALLAGFLLGSLFAGSTTFIGVAMSLEKENYHFIRTLPISFKKFIIQKFWVLAAVQFALPTLLYFALALGFMKVKLILAVFFTVGIIMSALLTGQIYYWRDQRLLMLNWQNSNQLFGRGAGQWLIAGSIIGTMFLGVIILVVSIILAGTIGAAYVSSALMTLLFVLSAALQLYIYKAYWQKLRGWAKTSFSQ</sequence>
<evidence type="ECO:0000313" key="2">
    <source>
        <dbReference type="EMBL" id="TIH99229.1"/>
    </source>
</evidence>
<keyword evidence="1" id="KW-0472">Membrane</keyword>
<organism evidence="2 3">
    <name type="scientific">Streptococcus suis</name>
    <dbReference type="NCBI Taxonomy" id="1307"/>
    <lineage>
        <taxon>Bacteria</taxon>
        <taxon>Bacillati</taxon>
        <taxon>Bacillota</taxon>
        <taxon>Bacilli</taxon>
        <taxon>Lactobacillales</taxon>
        <taxon>Streptococcaceae</taxon>
        <taxon>Streptococcus</taxon>
    </lineage>
</organism>
<feature type="transmembrane region" description="Helical" evidence="1">
    <location>
        <begin position="76"/>
        <end position="97"/>
    </location>
</feature>
<feature type="transmembrane region" description="Helical" evidence="1">
    <location>
        <begin position="402"/>
        <end position="424"/>
    </location>
</feature>
<evidence type="ECO:0000256" key="1">
    <source>
        <dbReference type="SAM" id="Phobius"/>
    </source>
</evidence>
<dbReference type="Proteomes" id="UP000309259">
    <property type="component" value="Unassembled WGS sequence"/>
</dbReference>
<keyword evidence="1" id="KW-1133">Transmembrane helix</keyword>
<reference evidence="2 3" key="1">
    <citation type="submission" date="2019-04" db="EMBL/GenBank/DDBJ databases">
        <title>Genome analysis of Streptococcus suis strain WUSS327.</title>
        <authorList>
            <person name="Chen H."/>
            <person name="Gao X."/>
            <person name="Wu Z."/>
        </authorList>
    </citation>
    <scope>NUCLEOTIDE SEQUENCE [LARGE SCALE GENOMIC DNA]</scope>
    <source>
        <strain evidence="2 3">WUSS327</strain>
    </source>
</reference>
<dbReference type="EMBL" id="SSXL01000053">
    <property type="protein sequence ID" value="TIH99229.1"/>
    <property type="molecule type" value="Genomic_DNA"/>
</dbReference>
<name>A0A4T2GKP5_STRSU</name>
<feature type="transmembrane region" description="Helical" evidence="1">
    <location>
        <begin position="221"/>
        <end position="238"/>
    </location>
</feature>
<feature type="transmembrane region" description="Helical" evidence="1">
    <location>
        <begin position="250"/>
        <end position="269"/>
    </location>
</feature>
<feature type="transmembrane region" description="Helical" evidence="1">
    <location>
        <begin position="316"/>
        <end position="335"/>
    </location>
</feature>
<feature type="transmembrane region" description="Helical" evidence="1">
    <location>
        <begin position="189"/>
        <end position="209"/>
    </location>
</feature>
<feature type="transmembrane region" description="Helical" evidence="1">
    <location>
        <begin position="473"/>
        <end position="499"/>
    </location>
</feature>
<dbReference type="AlphaFoldDB" id="A0A4T2GKP5"/>
<accession>A0A4T2GKP5</accession>
<gene>
    <name evidence="2" type="ORF">FAJ35_10815</name>
</gene>
<comment type="caution">
    <text evidence="2">The sequence shown here is derived from an EMBL/GenBank/DDBJ whole genome shotgun (WGS) entry which is preliminary data.</text>
</comment>
<protein>
    <submittedName>
        <fullName evidence="2">Permease</fullName>
    </submittedName>
</protein>
<proteinExistence type="predicted"/>
<feature type="transmembrane region" description="Helical" evidence="1">
    <location>
        <begin position="44"/>
        <end position="64"/>
    </location>
</feature>